<dbReference type="RefSeq" id="WP_084388313.1">
    <property type="nucleotide sequence ID" value="NZ_CP043420.1"/>
</dbReference>
<feature type="chain" id="PRO_5022706652" evidence="9">
    <location>
        <begin position="26"/>
        <end position="450"/>
    </location>
</feature>
<protein>
    <submittedName>
        <fullName evidence="10">TolC family outer membrane protein</fullName>
    </submittedName>
</protein>
<keyword evidence="5" id="KW-0812">Transmembrane</keyword>
<comment type="similarity">
    <text evidence="2">Belongs to the outer membrane factor (OMF) (TC 1.B.17) family.</text>
</comment>
<dbReference type="EMBL" id="CP043420">
    <property type="protein sequence ID" value="QEL10322.1"/>
    <property type="molecule type" value="Genomic_DNA"/>
</dbReference>
<evidence type="ECO:0000256" key="3">
    <source>
        <dbReference type="ARBA" id="ARBA00022448"/>
    </source>
</evidence>
<evidence type="ECO:0000256" key="8">
    <source>
        <dbReference type="SAM" id="MobiDB-lite"/>
    </source>
</evidence>
<evidence type="ECO:0000256" key="1">
    <source>
        <dbReference type="ARBA" id="ARBA00004442"/>
    </source>
</evidence>
<keyword evidence="4" id="KW-1134">Transmembrane beta strand</keyword>
<evidence type="ECO:0000256" key="4">
    <source>
        <dbReference type="ARBA" id="ARBA00022452"/>
    </source>
</evidence>
<feature type="region of interest" description="Disordered" evidence="8">
    <location>
        <begin position="74"/>
        <end position="93"/>
    </location>
</feature>
<evidence type="ECO:0000256" key="5">
    <source>
        <dbReference type="ARBA" id="ARBA00022692"/>
    </source>
</evidence>
<dbReference type="InterPro" id="IPR003423">
    <property type="entry name" value="OMP_efflux"/>
</dbReference>
<dbReference type="SUPFAM" id="SSF56954">
    <property type="entry name" value="Outer membrane efflux proteins (OEP)"/>
    <property type="match status" value="1"/>
</dbReference>
<dbReference type="GO" id="GO:0015562">
    <property type="term" value="F:efflux transmembrane transporter activity"/>
    <property type="evidence" value="ECO:0007669"/>
    <property type="project" value="InterPro"/>
</dbReference>
<proteinExistence type="inferred from homology"/>
<dbReference type="PANTHER" id="PTHR30026:SF22">
    <property type="entry name" value="OUTER MEMBRANE EFFLUX PROTEIN"/>
    <property type="match status" value="1"/>
</dbReference>
<dbReference type="PANTHER" id="PTHR30026">
    <property type="entry name" value="OUTER MEMBRANE PROTEIN TOLC"/>
    <property type="match status" value="1"/>
</dbReference>
<gene>
    <name evidence="10" type="ORF">FY550_03635</name>
</gene>
<dbReference type="InterPro" id="IPR051906">
    <property type="entry name" value="TolC-like"/>
</dbReference>
<evidence type="ECO:0000256" key="6">
    <source>
        <dbReference type="ARBA" id="ARBA00023136"/>
    </source>
</evidence>
<dbReference type="InterPro" id="IPR010130">
    <property type="entry name" value="T1SS_OMP_TolC"/>
</dbReference>
<dbReference type="GO" id="GO:0009279">
    <property type="term" value="C:cell outer membrane"/>
    <property type="evidence" value="ECO:0007669"/>
    <property type="project" value="UniProtKB-SubCell"/>
</dbReference>
<evidence type="ECO:0000256" key="2">
    <source>
        <dbReference type="ARBA" id="ARBA00007613"/>
    </source>
</evidence>
<evidence type="ECO:0000256" key="9">
    <source>
        <dbReference type="SAM" id="SignalP"/>
    </source>
</evidence>
<organism evidence="10 11">
    <name type="scientific">Kushneria phosphatilytica</name>
    <dbReference type="NCBI Taxonomy" id="657387"/>
    <lineage>
        <taxon>Bacteria</taxon>
        <taxon>Pseudomonadati</taxon>
        <taxon>Pseudomonadota</taxon>
        <taxon>Gammaproteobacteria</taxon>
        <taxon>Oceanospirillales</taxon>
        <taxon>Halomonadaceae</taxon>
        <taxon>Kushneria</taxon>
    </lineage>
</organism>
<feature type="compositionally biased region" description="Basic and acidic residues" evidence="8">
    <location>
        <begin position="164"/>
        <end position="176"/>
    </location>
</feature>
<dbReference type="GO" id="GO:1990281">
    <property type="term" value="C:efflux pump complex"/>
    <property type="evidence" value="ECO:0007669"/>
    <property type="project" value="TreeGrafter"/>
</dbReference>
<comment type="subcellular location">
    <subcellularLocation>
        <location evidence="1">Cell outer membrane</location>
    </subcellularLocation>
</comment>
<dbReference type="GO" id="GO:0015288">
    <property type="term" value="F:porin activity"/>
    <property type="evidence" value="ECO:0007669"/>
    <property type="project" value="TreeGrafter"/>
</dbReference>
<dbReference type="AlphaFoldDB" id="A0A5C0ZV73"/>
<dbReference type="KEGG" id="kuy:FY550_03635"/>
<dbReference type="Pfam" id="PF02321">
    <property type="entry name" value="OEP"/>
    <property type="match status" value="2"/>
</dbReference>
<feature type="signal peptide" evidence="9">
    <location>
        <begin position="1"/>
        <end position="25"/>
    </location>
</feature>
<keyword evidence="7" id="KW-0998">Cell outer membrane</keyword>
<dbReference type="Gene3D" id="1.20.1600.10">
    <property type="entry name" value="Outer membrane efflux proteins (OEP)"/>
    <property type="match status" value="1"/>
</dbReference>
<accession>A0A5C0ZV73</accession>
<name>A0A5C0ZV73_9GAMM</name>
<feature type="region of interest" description="Disordered" evidence="8">
    <location>
        <begin position="164"/>
        <end position="188"/>
    </location>
</feature>
<keyword evidence="3" id="KW-0813">Transport</keyword>
<dbReference type="OrthoDB" id="9814637at2"/>
<keyword evidence="11" id="KW-1185">Reference proteome</keyword>
<sequence>MRQSARMKRWYWMLGALLASTSVQAQTLTEAVTEAVREHPVTRTELARYQQRLAEARAQKGAYLPSLNLEGRSGYGSHESEVEGISQQSDPHDYRRGSITLSQLIWDGNRTLNQIRQANDEADYQRWQVASAANRIALSAIQAYLDVLQQQRLVELAQSNVEHHQSTAADIRRRSDAGAGTTTDTSQVEGRLARAQASLIAARNNLEDARSAYIRYVGEAPGRLQLPEDVSMSVIPDDLDRVMAMATANNPLLIAARQSIQAAGHEVAAERGDFLPSFSVEASRLISRDYDFEGSDADDWSAEMVMRYNLYRGGSDLAELHARDHALEAVRHDSDRALREVRDELRLAWNARDYLQNELPYLKQHIDASEQTRINYRKQFDIGRRTLLDLLDSENEVYDARRSRLQAEFDLRQARYRILAATGQLLDSMQVNVRPSADGQLTADDGQAVP</sequence>
<keyword evidence="9" id="KW-0732">Signal</keyword>
<dbReference type="NCBIfam" id="TIGR01844">
    <property type="entry name" value="type_I_sec_TolC"/>
    <property type="match status" value="1"/>
</dbReference>
<keyword evidence="6" id="KW-0472">Membrane</keyword>
<evidence type="ECO:0000313" key="10">
    <source>
        <dbReference type="EMBL" id="QEL10322.1"/>
    </source>
</evidence>
<reference evidence="10 11" key="1">
    <citation type="submission" date="2019-08" db="EMBL/GenBank/DDBJ databases">
        <title>Complete genome sequence of Kushneria sp. YCWA18, a halophilic phosphate-solubilizing bacterium isolated from Daqiao saltern in China.</title>
        <authorList>
            <person name="Du G.-X."/>
            <person name="Qu L.-Y."/>
        </authorList>
    </citation>
    <scope>NUCLEOTIDE SEQUENCE [LARGE SCALE GENOMIC DNA]</scope>
    <source>
        <strain evidence="10 11">YCWA18</strain>
    </source>
</reference>
<evidence type="ECO:0000256" key="7">
    <source>
        <dbReference type="ARBA" id="ARBA00023237"/>
    </source>
</evidence>
<evidence type="ECO:0000313" key="11">
    <source>
        <dbReference type="Proteomes" id="UP000322553"/>
    </source>
</evidence>
<dbReference type="Proteomes" id="UP000322553">
    <property type="component" value="Chromosome"/>
</dbReference>